<evidence type="ECO:0000256" key="2">
    <source>
        <dbReference type="ARBA" id="ARBA00010290"/>
    </source>
</evidence>
<dbReference type="InterPro" id="IPR024156">
    <property type="entry name" value="Small_GTPase_ARF"/>
</dbReference>
<dbReference type="FunFam" id="3.40.50.300:FF:001166">
    <property type="entry name" value="ADP-ribosylation factor D"/>
    <property type="match status" value="1"/>
</dbReference>
<feature type="binding site" evidence="9">
    <location>
        <begin position="14"/>
        <end position="21"/>
    </location>
    <ligand>
        <name>GTP</name>
        <dbReference type="ChEBI" id="CHEBI:37565"/>
    </ligand>
</feature>
<dbReference type="VEuPathDB" id="TriTrypDB:TcCL_NonESM13613"/>
<dbReference type="GO" id="GO:0005525">
    <property type="term" value="F:GTP binding"/>
    <property type="evidence" value="ECO:0007669"/>
    <property type="project" value="UniProtKB-KW"/>
</dbReference>
<comment type="caution">
    <text evidence="12">The sequence shown here is derived from an EMBL/GenBank/DDBJ whole genome shotgun (WGS) entry which is preliminary data.</text>
</comment>
<dbReference type="GO" id="GO:0005737">
    <property type="term" value="C:cytoplasm"/>
    <property type="evidence" value="ECO:0007669"/>
    <property type="project" value="UniProtKB-SubCell"/>
</dbReference>
<sequence length="251" mass="27867">MGQSKTKLHIITCGLDNSGKSSIINRLKPTALQSEHISATVGYNVEVFEKGSAKFTVFDMGGAKKFRGLWETYYENINGIIFVVDSSDELRLCVVKEEIELMLQHPDIARELPKTNGAKIPFLFYANKMDLPNAKTAAELVDLLDLTTLMADRPFNIFASNALKGTGVNEGFFWLQNTLLRQSNTISSSSSSRGGRGRGTDAIEFIYLFIFLLLSLLFLHSFIHRSNKIVSVTQLTPFAPVCLSMCVLRSA</sequence>
<reference evidence="12 13" key="1">
    <citation type="journal article" date="2018" name="Microb. Genom.">
        <title>Expanding an expanded genome: long-read sequencing of Trypanosoma cruzi.</title>
        <authorList>
            <person name="Berna L."/>
            <person name="Rodriguez M."/>
            <person name="Chiribao M.L."/>
            <person name="Parodi-Talice A."/>
            <person name="Pita S."/>
            <person name="Rijo G."/>
            <person name="Alvarez-Valin F."/>
            <person name="Robello C."/>
        </authorList>
    </citation>
    <scope>NUCLEOTIDE SEQUENCE [LARGE SCALE GENOMIC DNA]</scope>
    <source>
        <strain evidence="12 13">TCC</strain>
    </source>
</reference>
<dbReference type="VEuPathDB" id="TriTrypDB:TCDM_14519"/>
<evidence type="ECO:0000256" key="3">
    <source>
        <dbReference type="ARBA" id="ARBA00019766"/>
    </source>
</evidence>
<keyword evidence="10" id="KW-0479">Metal-binding</keyword>
<evidence type="ECO:0000256" key="9">
    <source>
        <dbReference type="PIRSR" id="PIRSR606689-1"/>
    </source>
</evidence>
<dbReference type="VEuPathDB" id="TriTrypDB:TCSYLVIO_001020"/>
<organism evidence="12 13">
    <name type="scientific">Trypanosoma cruzi</name>
    <dbReference type="NCBI Taxonomy" id="5693"/>
    <lineage>
        <taxon>Eukaryota</taxon>
        <taxon>Discoba</taxon>
        <taxon>Euglenozoa</taxon>
        <taxon>Kinetoplastea</taxon>
        <taxon>Metakinetoplastina</taxon>
        <taxon>Trypanosomatida</taxon>
        <taxon>Trypanosomatidae</taxon>
        <taxon>Trypanosoma</taxon>
        <taxon>Schizotrypanum</taxon>
    </lineage>
</organism>
<evidence type="ECO:0000256" key="5">
    <source>
        <dbReference type="ARBA" id="ARBA00022707"/>
    </source>
</evidence>
<keyword evidence="6 9" id="KW-0547">Nucleotide-binding</keyword>
<evidence type="ECO:0000256" key="1">
    <source>
        <dbReference type="ARBA" id="ARBA00004496"/>
    </source>
</evidence>
<dbReference type="VEuPathDB" id="TriTrypDB:TcG_02138"/>
<dbReference type="PRINTS" id="PR00328">
    <property type="entry name" value="SAR1GTPBP"/>
</dbReference>
<evidence type="ECO:0000256" key="4">
    <source>
        <dbReference type="ARBA" id="ARBA00022490"/>
    </source>
</evidence>
<dbReference type="InterPro" id="IPR027417">
    <property type="entry name" value="P-loop_NTPase"/>
</dbReference>
<dbReference type="InterPro" id="IPR006689">
    <property type="entry name" value="Small_GTPase_ARF/SAR"/>
</dbReference>
<dbReference type="AlphaFoldDB" id="A0A2V2XID5"/>
<dbReference type="NCBIfam" id="TIGR00231">
    <property type="entry name" value="small_GTP"/>
    <property type="match status" value="1"/>
</dbReference>
<name>A0A2V2XID5_TRYCR</name>
<evidence type="ECO:0000256" key="8">
    <source>
        <dbReference type="ARBA" id="ARBA00023288"/>
    </source>
</evidence>
<evidence type="ECO:0000313" key="13">
    <source>
        <dbReference type="Proteomes" id="UP000246078"/>
    </source>
</evidence>
<dbReference type="SUPFAM" id="SSF52540">
    <property type="entry name" value="P-loop containing nucleoside triphosphate hydrolases"/>
    <property type="match status" value="1"/>
</dbReference>
<dbReference type="VEuPathDB" id="TriTrypDB:TcYC6_0055600"/>
<keyword evidence="7 9" id="KW-0342">GTP-binding</keyword>
<accession>A0A2V2XID5</accession>
<evidence type="ECO:0000313" key="12">
    <source>
        <dbReference type="EMBL" id="PWV20556.1"/>
    </source>
</evidence>
<dbReference type="Pfam" id="PF00025">
    <property type="entry name" value="Arf"/>
    <property type="match status" value="1"/>
</dbReference>
<dbReference type="SMART" id="SM00177">
    <property type="entry name" value="ARF"/>
    <property type="match status" value="1"/>
</dbReference>
<keyword evidence="5" id="KW-0519">Myristate</keyword>
<dbReference type="SMART" id="SM00178">
    <property type="entry name" value="SAR"/>
    <property type="match status" value="1"/>
</dbReference>
<feature type="binding site" evidence="9">
    <location>
        <position position="62"/>
    </location>
    <ligand>
        <name>GTP</name>
        <dbReference type="ChEBI" id="CHEBI:37565"/>
    </ligand>
</feature>
<evidence type="ECO:0000256" key="7">
    <source>
        <dbReference type="ARBA" id="ARBA00023134"/>
    </source>
</evidence>
<protein>
    <recommendedName>
        <fullName evidence="3">ADP-ribosylation factor-like protein 6</fullName>
    </recommendedName>
</protein>
<dbReference type="PROSITE" id="PS51422">
    <property type="entry name" value="SAR1"/>
    <property type="match status" value="1"/>
</dbReference>
<proteinExistence type="inferred from homology"/>
<feature type="binding site" evidence="10">
    <location>
        <position position="21"/>
    </location>
    <ligand>
        <name>Mg(2+)</name>
        <dbReference type="ChEBI" id="CHEBI:18420"/>
    </ligand>
</feature>
<keyword evidence="4" id="KW-0963">Cytoplasm</keyword>
<gene>
    <name evidence="12" type="ORF">C3747_6g411</name>
</gene>
<keyword evidence="11" id="KW-0472">Membrane</keyword>
<dbReference type="VEuPathDB" id="TriTrypDB:TcCLB.508961.4"/>
<dbReference type="GO" id="GO:0046872">
    <property type="term" value="F:metal ion binding"/>
    <property type="evidence" value="ECO:0007669"/>
    <property type="project" value="UniProtKB-KW"/>
</dbReference>
<dbReference type="Gene3D" id="3.40.50.300">
    <property type="entry name" value="P-loop containing nucleotide triphosphate hydrolases"/>
    <property type="match status" value="1"/>
</dbReference>
<dbReference type="PROSITE" id="PS51419">
    <property type="entry name" value="RAB"/>
    <property type="match status" value="1"/>
</dbReference>
<dbReference type="VEuPathDB" id="TriTrypDB:BCY84_15995"/>
<evidence type="ECO:0000256" key="6">
    <source>
        <dbReference type="ARBA" id="ARBA00022741"/>
    </source>
</evidence>
<dbReference type="VEuPathDB" id="TriTrypDB:TcBrA4_0005780"/>
<feature type="transmembrane region" description="Helical" evidence="11">
    <location>
        <begin position="205"/>
        <end position="223"/>
    </location>
</feature>
<dbReference type="EMBL" id="PRFC01000006">
    <property type="protein sequence ID" value="PWV20556.1"/>
    <property type="molecule type" value="Genomic_DNA"/>
</dbReference>
<dbReference type="InterPro" id="IPR005225">
    <property type="entry name" value="Small_GTP-bd"/>
</dbReference>
<dbReference type="GO" id="GO:0003924">
    <property type="term" value="F:GTPase activity"/>
    <property type="evidence" value="ECO:0007669"/>
    <property type="project" value="InterPro"/>
</dbReference>
<keyword evidence="11" id="KW-1133">Transmembrane helix</keyword>
<dbReference type="VEuPathDB" id="TriTrypDB:C3747_6g411"/>
<comment type="similarity">
    <text evidence="2">Belongs to the small GTPase superfamily. Arf family.</text>
</comment>
<evidence type="ECO:0000256" key="11">
    <source>
        <dbReference type="SAM" id="Phobius"/>
    </source>
</evidence>
<dbReference type="VEuPathDB" id="TriTrypDB:TcCLB.508839.60"/>
<feature type="binding site" evidence="9">
    <location>
        <begin position="127"/>
        <end position="130"/>
    </location>
    <ligand>
        <name>GTP</name>
        <dbReference type="ChEBI" id="CHEBI:37565"/>
    </ligand>
</feature>
<keyword evidence="8" id="KW-0449">Lipoprotein</keyword>
<dbReference type="VEuPathDB" id="TriTrypDB:C4B63_55g65"/>
<dbReference type="InterPro" id="IPR041839">
    <property type="entry name" value="Arl6"/>
</dbReference>
<dbReference type="PROSITE" id="PS51417">
    <property type="entry name" value="ARF"/>
    <property type="match status" value="1"/>
</dbReference>
<evidence type="ECO:0000256" key="10">
    <source>
        <dbReference type="PIRSR" id="PIRSR606689-2"/>
    </source>
</evidence>
<feature type="binding site" evidence="10">
    <location>
        <position position="40"/>
    </location>
    <ligand>
        <name>Mg(2+)</name>
        <dbReference type="ChEBI" id="CHEBI:18420"/>
    </ligand>
</feature>
<dbReference type="CDD" id="cd04157">
    <property type="entry name" value="Arl6"/>
    <property type="match status" value="1"/>
</dbReference>
<keyword evidence="11" id="KW-0812">Transmembrane</keyword>
<dbReference type="Proteomes" id="UP000246078">
    <property type="component" value="Unassembled WGS sequence"/>
</dbReference>
<keyword evidence="10" id="KW-0460">Magnesium</keyword>
<comment type="subcellular location">
    <subcellularLocation>
        <location evidence="1">Cytoplasm</location>
    </subcellularLocation>
</comment>
<dbReference type="PANTHER" id="PTHR11711">
    <property type="entry name" value="ADP RIBOSYLATION FACTOR-RELATED"/>
    <property type="match status" value="1"/>
</dbReference>